<dbReference type="GO" id="GO:0016539">
    <property type="term" value="P:intein-mediated protein splicing"/>
    <property type="evidence" value="ECO:0007669"/>
    <property type="project" value="InterPro"/>
</dbReference>
<dbReference type="InterPro" id="IPR003587">
    <property type="entry name" value="Hint_dom_N"/>
</dbReference>
<evidence type="ECO:0000313" key="2">
    <source>
        <dbReference type="EMBL" id="KKL10750.1"/>
    </source>
</evidence>
<protein>
    <recommendedName>
        <fullName evidence="1">Hint domain-containing protein</fullName>
    </recommendedName>
</protein>
<organism evidence="2">
    <name type="scientific">marine sediment metagenome</name>
    <dbReference type="NCBI Taxonomy" id="412755"/>
    <lineage>
        <taxon>unclassified sequences</taxon>
        <taxon>metagenomes</taxon>
        <taxon>ecological metagenomes</taxon>
    </lineage>
</organism>
<evidence type="ECO:0000259" key="1">
    <source>
        <dbReference type="SMART" id="SM00306"/>
    </source>
</evidence>
<reference evidence="2" key="1">
    <citation type="journal article" date="2015" name="Nature">
        <title>Complex archaea that bridge the gap between prokaryotes and eukaryotes.</title>
        <authorList>
            <person name="Spang A."/>
            <person name="Saw J.H."/>
            <person name="Jorgensen S.L."/>
            <person name="Zaremba-Niedzwiedzka K."/>
            <person name="Martijn J."/>
            <person name="Lind A.E."/>
            <person name="van Eijk R."/>
            <person name="Schleper C."/>
            <person name="Guy L."/>
            <person name="Ettema T.J."/>
        </authorList>
    </citation>
    <scope>NUCLEOTIDE SEQUENCE</scope>
</reference>
<dbReference type="AlphaFoldDB" id="A0A0F9AN18"/>
<sequence length="291" mass="32972">MADKSLFSRLKKLFSANLIIRKVDGKTRVIDINKLQAYGARGQLATNYAVDRFTRMVSAGGTYGSVEGQRSTYQMARRQLFSDYEMMSTDAIISAALDIFSDECIGPDTVIPLLNGEKYTVQELYNNGSKDFWVYSLDDSLSEFVPAKCAGVKYNGKKDMYRIILEDNTTIEATGNHLWVFPNGSLISTNDLKVGDGIKVFRTKLSDYKQITGYEMICEKGKWQFIHRMVANRYHKLSKQKSEVSGSGVIHHASFDKLNNSPDDLVWMNSNDHLRLHAKFNKEIWKDAAKA</sequence>
<dbReference type="InterPro" id="IPR044925">
    <property type="entry name" value="His-Me_finger_sf"/>
</dbReference>
<dbReference type="EMBL" id="LAZR01041933">
    <property type="protein sequence ID" value="KKL10750.1"/>
    <property type="molecule type" value="Genomic_DNA"/>
</dbReference>
<dbReference type="InterPro" id="IPR036844">
    <property type="entry name" value="Hint_dom_sf"/>
</dbReference>
<comment type="caution">
    <text evidence="2">The sequence shown here is derived from an EMBL/GenBank/DDBJ whole genome shotgun (WGS) entry which is preliminary data.</text>
</comment>
<dbReference type="NCBIfam" id="TIGR01445">
    <property type="entry name" value="intein_Nterm"/>
    <property type="match status" value="1"/>
</dbReference>
<dbReference type="Gene3D" id="2.170.16.10">
    <property type="entry name" value="Hedgehog/Intein (Hint) domain"/>
    <property type="match status" value="1"/>
</dbReference>
<dbReference type="CDD" id="cd00081">
    <property type="entry name" value="Hint"/>
    <property type="match status" value="1"/>
</dbReference>
<gene>
    <name evidence="2" type="ORF">LCGC14_2552690</name>
</gene>
<proteinExistence type="predicted"/>
<dbReference type="SUPFAM" id="SSF54060">
    <property type="entry name" value="His-Me finger endonucleases"/>
    <property type="match status" value="1"/>
</dbReference>
<dbReference type="SMART" id="SM00306">
    <property type="entry name" value="HintN"/>
    <property type="match status" value="1"/>
</dbReference>
<dbReference type="SUPFAM" id="SSF51294">
    <property type="entry name" value="Hedgehog/intein (Hint) domain"/>
    <property type="match status" value="1"/>
</dbReference>
<accession>A0A0F9AN18</accession>
<feature type="domain" description="Hint" evidence="1">
    <location>
        <begin position="102"/>
        <end position="202"/>
    </location>
</feature>
<dbReference type="PROSITE" id="PS50817">
    <property type="entry name" value="INTEIN_N_TER"/>
    <property type="match status" value="1"/>
</dbReference>
<dbReference type="InterPro" id="IPR006141">
    <property type="entry name" value="Intein_N"/>
</dbReference>
<name>A0A0F9AN18_9ZZZZ</name>
<feature type="non-terminal residue" evidence="2">
    <location>
        <position position="291"/>
    </location>
</feature>